<proteinExistence type="predicted"/>
<dbReference type="AlphaFoldDB" id="A0A1X1H8N3"/>
<evidence type="ECO:0000313" key="2">
    <source>
        <dbReference type="Proteomes" id="UP000193669"/>
    </source>
</evidence>
<name>A0A1X1H8N3_STROR</name>
<sequence>MYSIQITYLFSYLIPKISEYWRSENTTPEFKHCHEVKEKDKSYSVYIKAINSLHPEIDTESLRIWQFGFKGNPMRIICHKEKGNNFIPLLIDQHHLGSVDKHYNEADFGAYNFCPVSAYE</sequence>
<organism evidence="1 2">
    <name type="scientific">Streptococcus oralis subsp. oralis</name>
    <dbReference type="NCBI Taxonomy" id="1891914"/>
    <lineage>
        <taxon>Bacteria</taxon>
        <taxon>Bacillati</taxon>
        <taxon>Bacillota</taxon>
        <taxon>Bacilli</taxon>
        <taxon>Lactobacillales</taxon>
        <taxon>Streptococcaceae</taxon>
        <taxon>Streptococcus</taxon>
    </lineage>
</organism>
<reference evidence="1 2" key="1">
    <citation type="journal article" date="2016" name="Eur. J. Clin. Microbiol. Infect. Dis.">
        <title>Whole genome sequencing as a tool for phylogenetic analysis of clinical strains of Mitis group streptococci.</title>
        <authorList>
            <person name="Rasmussen L.H."/>
            <person name="Dargis R."/>
            <person name="Hojholt K."/>
            <person name="Christensen J.J."/>
            <person name="Skovgaard O."/>
            <person name="Justesen U.S."/>
            <person name="Rosenvinge F.S."/>
            <person name="Moser C."/>
            <person name="Lukjancenko O."/>
            <person name="Rasmussen S."/>
            <person name="Nielsen X.C."/>
        </authorList>
    </citation>
    <scope>NUCLEOTIDE SEQUENCE [LARGE SCALE GENOMIC DNA]</scope>
    <source>
        <strain evidence="1 2">RH_57980_07</strain>
    </source>
</reference>
<dbReference type="EMBL" id="NCUK01000012">
    <property type="protein sequence ID" value="ORO56578.1"/>
    <property type="molecule type" value="Genomic_DNA"/>
</dbReference>
<comment type="caution">
    <text evidence="1">The sequence shown here is derived from an EMBL/GenBank/DDBJ whole genome shotgun (WGS) entry which is preliminary data.</text>
</comment>
<evidence type="ECO:0000313" key="1">
    <source>
        <dbReference type="EMBL" id="ORO56578.1"/>
    </source>
</evidence>
<dbReference type="Proteomes" id="UP000193669">
    <property type="component" value="Unassembled WGS sequence"/>
</dbReference>
<protein>
    <submittedName>
        <fullName evidence="1">Uncharacterized protein</fullName>
    </submittedName>
</protein>
<gene>
    <name evidence="1" type="ORF">B7721_01585</name>
</gene>
<dbReference type="RefSeq" id="WP_084877188.1">
    <property type="nucleotide sequence ID" value="NZ_NCUK01000012.1"/>
</dbReference>
<accession>A0A1X1H8N3</accession>